<dbReference type="GO" id="GO:0071011">
    <property type="term" value="C:precatalytic spliceosome"/>
    <property type="evidence" value="ECO:0007669"/>
    <property type="project" value="TreeGrafter"/>
</dbReference>
<comment type="caution">
    <text evidence="9">The sequence shown here is derived from an EMBL/GenBank/DDBJ whole genome shotgun (WGS) entry which is preliminary data.</text>
</comment>
<dbReference type="Proteomes" id="UP001365542">
    <property type="component" value="Unassembled WGS sequence"/>
</dbReference>
<dbReference type="PANTHER" id="PTHR13296:SF0">
    <property type="entry name" value="PRE-MRNA-SPLICING FACTOR SPF27"/>
    <property type="match status" value="1"/>
</dbReference>
<dbReference type="InterPro" id="IPR008409">
    <property type="entry name" value="SPF27"/>
</dbReference>
<reference evidence="9 10" key="1">
    <citation type="submission" date="2019-10" db="EMBL/GenBank/DDBJ databases">
        <authorList>
            <person name="Palmer J.M."/>
        </authorList>
    </citation>
    <scope>NUCLEOTIDE SEQUENCE [LARGE SCALE GENOMIC DNA]</scope>
    <source>
        <strain evidence="9 10">TWF694</strain>
    </source>
</reference>
<keyword evidence="7" id="KW-0175">Coiled coil</keyword>
<evidence type="ECO:0000256" key="6">
    <source>
        <dbReference type="ARBA" id="ARBA00023242"/>
    </source>
</evidence>
<evidence type="ECO:0008006" key="11">
    <source>
        <dbReference type="Google" id="ProtNLM"/>
    </source>
</evidence>
<proteinExistence type="inferred from homology"/>
<evidence type="ECO:0000256" key="1">
    <source>
        <dbReference type="ARBA" id="ARBA00004123"/>
    </source>
</evidence>
<dbReference type="PANTHER" id="PTHR13296">
    <property type="entry name" value="BCAS2 PROTEIN"/>
    <property type="match status" value="1"/>
</dbReference>
<dbReference type="AlphaFoldDB" id="A0AAV9WVK1"/>
<evidence type="ECO:0000313" key="9">
    <source>
        <dbReference type="EMBL" id="KAK6526380.1"/>
    </source>
</evidence>
<evidence type="ECO:0000256" key="7">
    <source>
        <dbReference type="SAM" id="Coils"/>
    </source>
</evidence>
<gene>
    <name evidence="9" type="ORF">TWF694_004976</name>
</gene>
<feature type="region of interest" description="Disordered" evidence="8">
    <location>
        <begin position="69"/>
        <end position="102"/>
    </location>
</feature>
<evidence type="ECO:0000256" key="4">
    <source>
        <dbReference type="ARBA" id="ARBA00022728"/>
    </source>
</evidence>
<evidence type="ECO:0000256" key="5">
    <source>
        <dbReference type="ARBA" id="ARBA00023187"/>
    </source>
</evidence>
<protein>
    <recommendedName>
        <fullName evidence="11">BCAS2 family protein</fullName>
    </recommendedName>
</protein>
<dbReference type="EMBL" id="JAVHJO010000016">
    <property type="protein sequence ID" value="KAK6526380.1"/>
    <property type="molecule type" value="Genomic_DNA"/>
</dbReference>
<accession>A0AAV9WVK1</accession>
<evidence type="ECO:0000256" key="3">
    <source>
        <dbReference type="ARBA" id="ARBA00022664"/>
    </source>
</evidence>
<dbReference type="GO" id="GO:0000974">
    <property type="term" value="C:Prp19 complex"/>
    <property type="evidence" value="ECO:0007669"/>
    <property type="project" value="TreeGrafter"/>
</dbReference>
<evidence type="ECO:0000313" key="10">
    <source>
        <dbReference type="Proteomes" id="UP001365542"/>
    </source>
</evidence>
<feature type="coiled-coil region" evidence="7">
    <location>
        <begin position="139"/>
        <end position="184"/>
    </location>
</feature>
<keyword evidence="4" id="KW-0747">Spliceosome</keyword>
<name>A0AAV9WVK1_9PEZI</name>
<comment type="similarity">
    <text evidence="2">Belongs to the SPF27 family.</text>
</comment>
<dbReference type="GO" id="GO:0071013">
    <property type="term" value="C:catalytic step 2 spliceosome"/>
    <property type="evidence" value="ECO:0007669"/>
    <property type="project" value="TreeGrafter"/>
</dbReference>
<organism evidence="9 10">
    <name type="scientific">Orbilia ellipsospora</name>
    <dbReference type="NCBI Taxonomy" id="2528407"/>
    <lineage>
        <taxon>Eukaryota</taxon>
        <taxon>Fungi</taxon>
        <taxon>Dikarya</taxon>
        <taxon>Ascomycota</taxon>
        <taxon>Pezizomycotina</taxon>
        <taxon>Orbiliomycetes</taxon>
        <taxon>Orbiliales</taxon>
        <taxon>Orbiliaceae</taxon>
        <taxon>Orbilia</taxon>
    </lineage>
</organism>
<keyword evidence="3" id="KW-0507">mRNA processing</keyword>
<comment type="subcellular location">
    <subcellularLocation>
        <location evidence="1">Nucleus</location>
    </subcellularLocation>
</comment>
<keyword evidence="10" id="KW-1185">Reference proteome</keyword>
<dbReference type="Pfam" id="PF05700">
    <property type="entry name" value="BCAS2"/>
    <property type="match status" value="1"/>
</dbReference>
<evidence type="ECO:0000256" key="8">
    <source>
        <dbReference type="SAM" id="MobiDB-lite"/>
    </source>
</evidence>
<evidence type="ECO:0000256" key="2">
    <source>
        <dbReference type="ARBA" id="ARBA00010788"/>
    </source>
</evidence>
<dbReference type="GO" id="GO:0008380">
    <property type="term" value="P:RNA splicing"/>
    <property type="evidence" value="ECO:0007669"/>
    <property type="project" value="UniProtKB-KW"/>
</dbReference>
<keyword evidence="6" id="KW-0539">Nucleus</keyword>
<dbReference type="GO" id="GO:0006397">
    <property type="term" value="P:mRNA processing"/>
    <property type="evidence" value="ECO:0007669"/>
    <property type="project" value="UniProtKB-KW"/>
</dbReference>
<feature type="compositionally biased region" description="Low complexity" evidence="8">
    <location>
        <begin position="83"/>
        <end position="98"/>
    </location>
</feature>
<keyword evidence="5" id="KW-0508">mRNA splicing</keyword>
<sequence>MSLINESHDSLPYIDRPLTPTATAKIHSLIRAELDPAHTTTLHPSLPPLPQPVFSDLITTELERLAQNQPFTGGVDPSRYEPQSKPAAPPSSSSSSAAEQDEWRSALQQAYTTQTHLSNRVTNLTLLSSFGQNSWLIGNSQMEGVLGQLERELVALKEETDVTNRERKRKQVEVQGEMERLERRWKEGVGKVLEIEVASEMVFRETLEKRRGGQS</sequence>